<dbReference type="PANTHER" id="PTHR30486">
    <property type="entry name" value="TWITCHING MOTILITY PROTEIN PILT"/>
    <property type="match status" value="1"/>
</dbReference>
<dbReference type="GO" id="GO:0016887">
    <property type="term" value="F:ATP hydrolysis activity"/>
    <property type="evidence" value="ECO:0007669"/>
    <property type="project" value="InterPro"/>
</dbReference>
<gene>
    <name evidence="3" type="ORF">PFI31113_04823</name>
</gene>
<accession>A0A5E4YWP0</accession>
<dbReference type="InterPro" id="IPR001482">
    <property type="entry name" value="T2SS/T4SS_dom"/>
</dbReference>
<comment type="similarity">
    <text evidence="1">Belongs to the GSP E family.</text>
</comment>
<evidence type="ECO:0000256" key="1">
    <source>
        <dbReference type="ARBA" id="ARBA00006611"/>
    </source>
</evidence>
<reference evidence="3 4" key="1">
    <citation type="submission" date="2019-08" db="EMBL/GenBank/DDBJ databases">
        <authorList>
            <person name="Peeters C."/>
        </authorList>
    </citation>
    <scope>NUCLEOTIDE SEQUENCE [LARGE SCALE GENOMIC DNA]</scope>
    <source>
        <strain evidence="3 4">LMG 31113</strain>
    </source>
</reference>
<feature type="domain" description="Bacterial type II secretion system protein E" evidence="2">
    <location>
        <begin position="165"/>
        <end position="317"/>
    </location>
</feature>
<proteinExistence type="inferred from homology"/>
<dbReference type="Pfam" id="PF00437">
    <property type="entry name" value="T2SSE"/>
    <property type="match status" value="1"/>
</dbReference>
<protein>
    <submittedName>
        <fullName evidence="3">Conjugal transfer protein TrbB</fullName>
    </submittedName>
</protein>
<sequence>MKNPVHGTPRGDSVALGGLSESGRALVSRLLSNPQVMEVMRNADGTVWVESADKGMHLTNESISEQDAIEILRASMNRSTLGREIPDTRNLIEGVLGEQRARVVGLLPPISTSPVFAIRKHARAMFSLDDYRDMGIVDSLRSNFVADRNTGELAEMSFEHPVDAIKYLVRERKNILIVGPAGSGKTTLANTLLNEIAEQTPGNRLIILEDAAELQTRIPNKVALTTSLDIDMRALLRITMRLRPDRIIIGEIRGWEAYTLLKGWTSGHPGGVATLHASDSQEALSKLSHYIFEEPAAQCFTSESIGWMISQAVDVVMVIGKSNNSAGRRVKEICEVRNYMNGRFHFNILRYQPNTGAYAFKSHM</sequence>
<dbReference type="InterPro" id="IPR027417">
    <property type="entry name" value="P-loop_NTPase"/>
</dbReference>
<dbReference type="OrthoDB" id="9810761at2"/>
<dbReference type="Gene3D" id="3.30.450.90">
    <property type="match status" value="1"/>
</dbReference>
<dbReference type="CDD" id="cd01130">
    <property type="entry name" value="VirB11-like_ATPase"/>
    <property type="match status" value="1"/>
</dbReference>
<dbReference type="AlphaFoldDB" id="A0A5E4YWP0"/>
<name>A0A5E4YWP0_9BURK</name>
<dbReference type="InterPro" id="IPR050921">
    <property type="entry name" value="T4SS_GSP_E_ATPase"/>
</dbReference>
<dbReference type="PANTHER" id="PTHR30486:SF6">
    <property type="entry name" value="TYPE IV PILUS RETRACTATION ATPASE PILT"/>
    <property type="match status" value="1"/>
</dbReference>
<organism evidence="3 4">
    <name type="scientific">Pandoraea fibrosis</name>
    <dbReference type="NCBI Taxonomy" id="1891094"/>
    <lineage>
        <taxon>Bacteria</taxon>
        <taxon>Pseudomonadati</taxon>
        <taxon>Pseudomonadota</taxon>
        <taxon>Betaproteobacteria</taxon>
        <taxon>Burkholderiales</taxon>
        <taxon>Burkholderiaceae</taxon>
        <taxon>Pandoraea</taxon>
    </lineage>
</organism>
<dbReference type="Gene3D" id="3.40.50.300">
    <property type="entry name" value="P-loop containing nucleotide triphosphate hydrolases"/>
    <property type="match status" value="1"/>
</dbReference>
<dbReference type="RefSeq" id="WP_150601068.1">
    <property type="nucleotide sequence ID" value="NZ_CABPRW010000018.1"/>
</dbReference>
<evidence type="ECO:0000313" key="3">
    <source>
        <dbReference type="EMBL" id="VVE53344.1"/>
    </source>
</evidence>
<dbReference type="Proteomes" id="UP000382577">
    <property type="component" value="Unassembled WGS sequence"/>
</dbReference>
<evidence type="ECO:0000259" key="2">
    <source>
        <dbReference type="Pfam" id="PF00437"/>
    </source>
</evidence>
<evidence type="ECO:0000313" key="4">
    <source>
        <dbReference type="Proteomes" id="UP000382577"/>
    </source>
</evidence>
<dbReference type="SUPFAM" id="SSF52540">
    <property type="entry name" value="P-loop containing nucleoside triphosphate hydrolases"/>
    <property type="match status" value="1"/>
</dbReference>
<dbReference type="EMBL" id="CABPRW010000018">
    <property type="protein sequence ID" value="VVE53344.1"/>
    <property type="molecule type" value="Genomic_DNA"/>
</dbReference>